<name>A0A124HD29_9ACTN</name>
<evidence type="ECO:0000259" key="1">
    <source>
        <dbReference type="Pfam" id="PF01548"/>
    </source>
</evidence>
<keyword evidence="4" id="KW-1185">Reference proteome</keyword>
<proteinExistence type="predicted"/>
<dbReference type="Proteomes" id="UP000053127">
    <property type="component" value="Unassembled WGS sequence"/>
</dbReference>
<dbReference type="InterPro" id="IPR003346">
    <property type="entry name" value="Transposase_20"/>
</dbReference>
<dbReference type="STRING" id="67386.AQI95_42640"/>
<feature type="domain" description="Transposase IS110-like N-terminal" evidence="1">
    <location>
        <begin position="16"/>
        <end position="170"/>
    </location>
</feature>
<dbReference type="GO" id="GO:0004803">
    <property type="term" value="F:transposase activity"/>
    <property type="evidence" value="ECO:0007669"/>
    <property type="project" value="InterPro"/>
</dbReference>
<dbReference type="Pfam" id="PF01548">
    <property type="entry name" value="DEDD_Tnp_IS110"/>
    <property type="match status" value="1"/>
</dbReference>
<dbReference type="InterPro" id="IPR047650">
    <property type="entry name" value="Transpos_IS110"/>
</dbReference>
<evidence type="ECO:0000259" key="2">
    <source>
        <dbReference type="Pfam" id="PF02371"/>
    </source>
</evidence>
<sequence length="406" mass="44374">MCDDELAEVTVPQIWAGVDIGKEHHHCVVVDERGERLLSRRVFNDEPAPLELIADVLALSEDALRAVDINHGGAALLIGLLLSHDQPMLYITGLAVHQATAAYRGQGKTDEKDAFVIADQVRMRQDLGLLRPGDEIAVDLRTLTARRLDLVNDRTRQTNRLRAQLLEFFPALEREFNLSKKGPVMLLTGYQTPAAIRRSGARRIGTWLKNRKVKNAAALAETAVGAARAQHAALTGETLAAAMVARIAKGVQALDQEIAELDALIEARFNEHRHATVIRSLPGMGTLLGAEFIAATGGDLEAFGTADRLASFAGLSPVPRDSGRISGNMRRPRRYHRGLLRAFYLSAMASLRTCSASQAYYGRKRNEGKGHKQALLALARRRANVLWAMIRDGACYEVLPTVTASA</sequence>
<protein>
    <submittedName>
        <fullName evidence="3">Transposase</fullName>
    </submittedName>
</protein>
<evidence type="ECO:0000313" key="3">
    <source>
        <dbReference type="EMBL" id="KUM96278.1"/>
    </source>
</evidence>
<dbReference type="GO" id="GO:0003677">
    <property type="term" value="F:DNA binding"/>
    <property type="evidence" value="ECO:0007669"/>
    <property type="project" value="InterPro"/>
</dbReference>
<dbReference type="PANTHER" id="PTHR33055">
    <property type="entry name" value="TRANSPOSASE FOR INSERTION SEQUENCE ELEMENT IS1111A"/>
    <property type="match status" value="1"/>
</dbReference>
<gene>
    <name evidence="3" type="ORF">AQI95_42640</name>
</gene>
<dbReference type="Pfam" id="PF02371">
    <property type="entry name" value="Transposase_20"/>
    <property type="match status" value="1"/>
</dbReference>
<dbReference type="GO" id="GO:0006313">
    <property type="term" value="P:DNA transposition"/>
    <property type="evidence" value="ECO:0007669"/>
    <property type="project" value="InterPro"/>
</dbReference>
<dbReference type="NCBIfam" id="NF033542">
    <property type="entry name" value="transpos_IS110"/>
    <property type="match status" value="1"/>
</dbReference>
<dbReference type="EMBL" id="LMWN01000101">
    <property type="protein sequence ID" value="KUM96278.1"/>
    <property type="molecule type" value="Genomic_DNA"/>
</dbReference>
<comment type="caution">
    <text evidence="3">The sequence shown here is derived from an EMBL/GenBank/DDBJ whole genome shotgun (WGS) entry which is preliminary data.</text>
</comment>
<dbReference type="OrthoDB" id="3188901at2"/>
<feature type="domain" description="Transposase IS116/IS110/IS902 C-terminal" evidence="2">
    <location>
        <begin position="276"/>
        <end position="361"/>
    </location>
</feature>
<dbReference type="AlphaFoldDB" id="A0A124HD29"/>
<accession>A0A124HD29</accession>
<reference evidence="3 4" key="1">
    <citation type="submission" date="2015-10" db="EMBL/GenBank/DDBJ databases">
        <title>Draft genome sequence of Streptomyces yokosukanensis DSM 40224, type strain for the species Streptomyces yokosukanensis.</title>
        <authorList>
            <person name="Ruckert C."/>
            <person name="Winkler A."/>
            <person name="Kalinowski J."/>
            <person name="Kampfer P."/>
            <person name="Glaeser S."/>
        </authorList>
    </citation>
    <scope>NUCLEOTIDE SEQUENCE [LARGE SCALE GENOMIC DNA]</scope>
    <source>
        <strain evidence="3 4">DSM 40224</strain>
    </source>
</reference>
<dbReference type="InterPro" id="IPR002525">
    <property type="entry name" value="Transp_IS110-like_N"/>
</dbReference>
<dbReference type="PANTHER" id="PTHR33055:SF3">
    <property type="entry name" value="PUTATIVE TRANSPOSASE FOR IS117-RELATED"/>
    <property type="match status" value="1"/>
</dbReference>
<organism evidence="3 4">
    <name type="scientific">Streptomyces yokosukanensis</name>
    <dbReference type="NCBI Taxonomy" id="67386"/>
    <lineage>
        <taxon>Bacteria</taxon>
        <taxon>Bacillati</taxon>
        <taxon>Actinomycetota</taxon>
        <taxon>Actinomycetes</taxon>
        <taxon>Kitasatosporales</taxon>
        <taxon>Streptomycetaceae</taxon>
        <taxon>Streptomyces</taxon>
    </lineage>
</organism>
<evidence type="ECO:0000313" key="4">
    <source>
        <dbReference type="Proteomes" id="UP000053127"/>
    </source>
</evidence>